<sequence length="141" mass="15769">MKHCYRIAIWMFLLLGFLQAKPVCVSSVDVSKFDMPDCDLLTDEVLCAENVTFVSPASVPTHCPVKALSAIKDGLYHAREKCKDESNRVGFFLDILKQIPGFSEMVSLSILLLFNANLKTVSTSNELVFSSDRKHPQTTRV</sequence>
<evidence type="ECO:0000256" key="1">
    <source>
        <dbReference type="SAM" id="SignalP"/>
    </source>
</evidence>
<feature type="chain" id="PRO_5045726569" description="Secreted protein" evidence="1">
    <location>
        <begin position="21"/>
        <end position="141"/>
    </location>
</feature>
<reference evidence="2 3" key="1">
    <citation type="submission" date="2021-07" db="EMBL/GenBank/DDBJ databases">
        <authorList>
            <person name="Palmer J.M."/>
        </authorList>
    </citation>
    <scope>NUCLEOTIDE SEQUENCE [LARGE SCALE GENOMIC DNA]</scope>
    <source>
        <strain evidence="2 3">AT_MEX2019</strain>
        <tissue evidence="2">Muscle</tissue>
    </source>
</reference>
<evidence type="ECO:0000313" key="2">
    <source>
        <dbReference type="EMBL" id="MED6253235.1"/>
    </source>
</evidence>
<keyword evidence="1" id="KW-0732">Signal</keyword>
<accession>A0ABU7BT18</accession>
<name>A0ABU7BT18_9TELE</name>
<dbReference type="EMBL" id="JAHUTI010064709">
    <property type="protein sequence ID" value="MED6253235.1"/>
    <property type="molecule type" value="Genomic_DNA"/>
</dbReference>
<keyword evidence="3" id="KW-1185">Reference proteome</keyword>
<evidence type="ECO:0008006" key="4">
    <source>
        <dbReference type="Google" id="ProtNLM"/>
    </source>
</evidence>
<feature type="signal peptide" evidence="1">
    <location>
        <begin position="1"/>
        <end position="20"/>
    </location>
</feature>
<organism evidence="2 3">
    <name type="scientific">Ataeniobius toweri</name>
    <dbReference type="NCBI Taxonomy" id="208326"/>
    <lineage>
        <taxon>Eukaryota</taxon>
        <taxon>Metazoa</taxon>
        <taxon>Chordata</taxon>
        <taxon>Craniata</taxon>
        <taxon>Vertebrata</taxon>
        <taxon>Euteleostomi</taxon>
        <taxon>Actinopterygii</taxon>
        <taxon>Neopterygii</taxon>
        <taxon>Teleostei</taxon>
        <taxon>Neoteleostei</taxon>
        <taxon>Acanthomorphata</taxon>
        <taxon>Ovalentaria</taxon>
        <taxon>Atherinomorphae</taxon>
        <taxon>Cyprinodontiformes</taxon>
        <taxon>Goodeidae</taxon>
        <taxon>Ataeniobius</taxon>
    </lineage>
</organism>
<proteinExistence type="predicted"/>
<protein>
    <recommendedName>
        <fullName evidence="4">Secreted protein</fullName>
    </recommendedName>
</protein>
<dbReference type="Proteomes" id="UP001345963">
    <property type="component" value="Unassembled WGS sequence"/>
</dbReference>
<evidence type="ECO:0000313" key="3">
    <source>
        <dbReference type="Proteomes" id="UP001345963"/>
    </source>
</evidence>
<gene>
    <name evidence="2" type="ORF">ATANTOWER_024922</name>
</gene>
<comment type="caution">
    <text evidence="2">The sequence shown here is derived from an EMBL/GenBank/DDBJ whole genome shotgun (WGS) entry which is preliminary data.</text>
</comment>